<keyword evidence="2" id="KW-1185">Reference proteome</keyword>
<protein>
    <recommendedName>
        <fullName evidence="3">Tail fiber protein</fullName>
    </recommendedName>
</protein>
<proteinExistence type="predicted"/>
<evidence type="ECO:0000313" key="1">
    <source>
        <dbReference type="EMBL" id="MBD2769694.1"/>
    </source>
</evidence>
<dbReference type="RefSeq" id="WP_191006502.1">
    <property type="nucleotide sequence ID" value="NZ_JACXAD010000022.1"/>
</dbReference>
<comment type="caution">
    <text evidence="1">The sequence shown here is derived from an EMBL/GenBank/DDBJ whole genome shotgun (WGS) entry which is preliminary data.</text>
</comment>
<accession>A0A927BGM2</accession>
<organism evidence="1 2">
    <name type="scientific">Hymenobacter montanus</name>
    <dbReference type="NCBI Taxonomy" id="2771359"/>
    <lineage>
        <taxon>Bacteria</taxon>
        <taxon>Pseudomonadati</taxon>
        <taxon>Bacteroidota</taxon>
        <taxon>Cytophagia</taxon>
        <taxon>Cytophagales</taxon>
        <taxon>Hymenobacteraceae</taxon>
        <taxon>Hymenobacter</taxon>
    </lineage>
</organism>
<evidence type="ECO:0000313" key="2">
    <source>
        <dbReference type="Proteomes" id="UP000612233"/>
    </source>
</evidence>
<reference evidence="1" key="1">
    <citation type="submission" date="2020-09" db="EMBL/GenBank/DDBJ databases">
        <authorList>
            <person name="Kim M.K."/>
        </authorList>
    </citation>
    <scope>NUCLEOTIDE SEQUENCE</scope>
    <source>
        <strain evidence="1">BT664</strain>
    </source>
</reference>
<dbReference type="AlphaFoldDB" id="A0A927BGM2"/>
<evidence type="ECO:0008006" key="3">
    <source>
        <dbReference type="Google" id="ProtNLM"/>
    </source>
</evidence>
<dbReference type="Proteomes" id="UP000612233">
    <property type="component" value="Unassembled WGS sequence"/>
</dbReference>
<dbReference type="EMBL" id="JACXAD010000022">
    <property type="protein sequence ID" value="MBD2769694.1"/>
    <property type="molecule type" value="Genomic_DNA"/>
</dbReference>
<name>A0A927BGM2_9BACT</name>
<sequence length="376" mass="39704">MPNLILGALADAIRNSTIANIISGRKNKAVDYRTVFGTVADAVALLEGLQRGARILQGYGPPDASIGIEGDAYVNTSTSDYHIRHQFGWQFQFRLKGADGYTPQKGIDYFDGHTPRKGVDYFDGVNGKSAYQQWLDAGNVGTAAQFLASLHGADGLNGARGSVTRWESFAPSNESGNAGDTWYHAISATKYALYECLGPQLMASLPSENPQAVVVNPAAWRLRFTSPDATATTTPVTPGTGGHTIQKDGTSFSARTNLNFIGANITVTDNAATGSTEVRVGASVAKYLWQMAFGQVAAAPPQDYRVATTINLVGRSSGIASASYQVGSGAVTPFVFLANVDTRGISIPAGSSLTISNVVYQSGYTAGTLFFEETIS</sequence>
<gene>
    <name evidence="1" type="ORF">IC235_17530</name>
</gene>